<dbReference type="STRING" id="758825.SAMN02982985_03307"/>
<dbReference type="Proteomes" id="UP000199470">
    <property type="component" value="Unassembled WGS sequence"/>
</dbReference>
<organism evidence="2 3">
    <name type="scientific">Rugamonas rubra</name>
    <dbReference type="NCBI Taxonomy" id="758825"/>
    <lineage>
        <taxon>Bacteria</taxon>
        <taxon>Pseudomonadati</taxon>
        <taxon>Pseudomonadota</taxon>
        <taxon>Betaproteobacteria</taxon>
        <taxon>Burkholderiales</taxon>
        <taxon>Oxalobacteraceae</taxon>
        <taxon>Telluria group</taxon>
        <taxon>Rugamonas</taxon>
    </lineage>
</organism>
<evidence type="ECO:0000256" key="1">
    <source>
        <dbReference type="SAM" id="Phobius"/>
    </source>
</evidence>
<keyword evidence="1" id="KW-1133">Transmembrane helix</keyword>
<evidence type="ECO:0000313" key="2">
    <source>
        <dbReference type="EMBL" id="SFM23657.1"/>
    </source>
</evidence>
<keyword evidence="3" id="KW-1185">Reference proteome</keyword>
<dbReference type="AlphaFoldDB" id="A0A1I4P7Y8"/>
<proteinExistence type="predicted"/>
<keyword evidence="1" id="KW-0472">Membrane</keyword>
<evidence type="ECO:0000313" key="3">
    <source>
        <dbReference type="Proteomes" id="UP000199470"/>
    </source>
</evidence>
<reference evidence="2 3" key="1">
    <citation type="submission" date="2016-10" db="EMBL/GenBank/DDBJ databases">
        <authorList>
            <person name="de Groot N.N."/>
        </authorList>
    </citation>
    <scope>NUCLEOTIDE SEQUENCE [LARGE SCALE GENOMIC DNA]</scope>
    <source>
        <strain evidence="2 3">ATCC 43154</strain>
    </source>
</reference>
<dbReference type="RefSeq" id="WP_093388795.1">
    <property type="nucleotide sequence ID" value="NZ_FOTW01000015.1"/>
</dbReference>
<keyword evidence="1" id="KW-0812">Transmembrane</keyword>
<gene>
    <name evidence="2" type="ORF">SAMN02982985_03307</name>
</gene>
<name>A0A1I4P7Y8_9BURK</name>
<feature type="transmembrane region" description="Helical" evidence="1">
    <location>
        <begin position="67"/>
        <end position="100"/>
    </location>
</feature>
<dbReference type="OrthoDB" id="5405464at2"/>
<dbReference type="EMBL" id="FOTW01000015">
    <property type="protein sequence ID" value="SFM23657.1"/>
    <property type="molecule type" value="Genomic_DNA"/>
</dbReference>
<protein>
    <submittedName>
        <fullName evidence="2">Uncharacterized membrane protein</fullName>
    </submittedName>
</protein>
<sequence length="120" mass="14122">MSQEIVFDTRLDSAKNLAWWLYLIHAVSFLFSLGAFSFIPLIINYVKRGETAGTFVYSHHSWQIRSFWWYVVWMFVGFVLFMTIIGIPLAWLVWIGAWLWKAYRLIKGISDLNRNEAIPG</sequence>
<accession>A0A1I4P7Y8</accession>
<feature type="transmembrane region" description="Helical" evidence="1">
    <location>
        <begin position="20"/>
        <end position="46"/>
    </location>
</feature>